<dbReference type="GO" id="GO:0031032">
    <property type="term" value="P:actomyosin structure organization"/>
    <property type="evidence" value="ECO:0007669"/>
    <property type="project" value="TreeGrafter"/>
</dbReference>
<keyword evidence="5" id="KW-1185">Reference proteome</keyword>
<dbReference type="Pfam" id="PF04382">
    <property type="entry name" value="SAB"/>
    <property type="match status" value="1"/>
</dbReference>
<dbReference type="InterPro" id="IPR035963">
    <property type="entry name" value="FERM_2"/>
</dbReference>
<reference evidence="4" key="1">
    <citation type="submission" date="2020-07" db="EMBL/GenBank/DDBJ databases">
        <title>Clarias magur genome sequencing, assembly and annotation.</title>
        <authorList>
            <person name="Kushwaha B."/>
            <person name="Kumar R."/>
            <person name="Das P."/>
            <person name="Joshi C.G."/>
            <person name="Kumar D."/>
            <person name="Nagpure N.S."/>
            <person name="Pandey M."/>
            <person name="Agarwal S."/>
            <person name="Srivastava S."/>
            <person name="Singh M."/>
            <person name="Sahoo L."/>
            <person name="Jayasankar P."/>
            <person name="Meher P.K."/>
            <person name="Koringa P.G."/>
            <person name="Iquebal M.A."/>
            <person name="Das S.P."/>
            <person name="Bit A."/>
            <person name="Patnaik S."/>
            <person name="Patel N."/>
            <person name="Shah T.M."/>
            <person name="Hinsu A."/>
            <person name="Jena J.K."/>
        </authorList>
    </citation>
    <scope>NUCLEOTIDE SEQUENCE</scope>
    <source>
        <strain evidence="4">CIFAMagur01</strain>
        <tissue evidence="4">Testis</tissue>
    </source>
</reference>
<evidence type="ECO:0000313" key="5">
    <source>
        <dbReference type="Proteomes" id="UP000727407"/>
    </source>
</evidence>
<dbReference type="PANTHER" id="PTHR23280">
    <property type="entry name" value="4.1 G PROTEIN"/>
    <property type="match status" value="1"/>
</dbReference>
<dbReference type="Pfam" id="PF08736">
    <property type="entry name" value="FA"/>
    <property type="match status" value="1"/>
</dbReference>
<dbReference type="InterPro" id="IPR007477">
    <property type="entry name" value="SAB_dom"/>
</dbReference>
<dbReference type="InterPro" id="IPR000299">
    <property type="entry name" value="FERM_domain"/>
</dbReference>
<dbReference type="InterPro" id="IPR018980">
    <property type="entry name" value="FERM_PH-like_C"/>
</dbReference>
<feature type="domain" description="FERM" evidence="3">
    <location>
        <begin position="4"/>
        <end position="284"/>
    </location>
</feature>
<dbReference type="SUPFAM" id="SSF47031">
    <property type="entry name" value="Second domain of FERM"/>
    <property type="match status" value="1"/>
</dbReference>
<dbReference type="InterPro" id="IPR014352">
    <property type="entry name" value="FERM/acyl-CoA-bd_prot_sf"/>
</dbReference>
<dbReference type="SUPFAM" id="SSF50729">
    <property type="entry name" value="PH domain-like"/>
    <property type="match status" value="1"/>
</dbReference>
<dbReference type="EMBL" id="QNUK01000059">
    <property type="protein sequence ID" value="KAF5904330.1"/>
    <property type="molecule type" value="Genomic_DNA"/>
</dbReference>
<dbReference type="OrthoDB" id="6589456at2759"/>
<evidence type="ECO:0000256" key="2">
    <source>
        <dbReference type="SAM" id="Coils"/>
    </source>
</evidence>
<comment type="caution">
    <text evidence="4">The sequence shown here is derived from an EMBL/GenBank/DDBJ whole genome shotgun (WGS) entry which is preliminary data.</text>
</comment>
<dbReference type="FunFam" id="2.30.29.30:FF:000002">
    <property type="entry name" value="Band 4.1-like protein 5 isoform 1"/>
    <property type="match status" value="1"/>
</dbReference>
<dbReference type="GO" id="GO:0005856">
    <property type="term" value="C:cytoskeleton"/>
    <property type="evidence" value="ECO:0007669"/>
    <property type="project" value="InterPro"/>
</dbReference>
<name>A0A8J4U285_CLAMG</name>
<accession>A0A8J4U285</accession>
<dbReference type="Pfam" id="PF09380">
    <property type="entry name" value="FERM_C"/>
    <property type="match status" value="1"/>
</dbReference>
<keyword evidence="1" id="KW-0009">Actin-binding</keyword>
<dbReference type="Gene3D" id="3.10.20.90">
    <property type="entry name" value="Phosphatidylinositol 3-kinase Catalytic Subunit, Chain A, domain 1"/>
    <property type="match status" value="1"/>
</dbReference>
<dbReference type="InterPro" id="IPR014847">
    <property type="entry name" value="FA"/>
</dbReference>
<dbReference type="InterPro" id="IPR029071">
    <property type="entry name" value="Ubiquitin-like_domsf"/>
</dbReference>
<dbReference type="InterPro" id="IPR019748">
    <property type="entry name" value="FERM_central"/>
</dbReference>
<dbReference type="PRINTS" id="PR00935">
    <property type="entry name" value="BAND41"/>
</dbReference>
<dbReference type="Proteomes" id="UP000727407">
    <property type="component" value="Unassembled WGS sequence"/>
</dbReference>
<dbReference type="PANTHER" id="PTHR23280:SF21">
    <property type="entry name" value="PROTEIN 4.1 HOMOLOG"/>
    <property type="match status" value="1"/>
</dbReference>
<dbReference type="InterPro" id="IPR019747">
    <property type="entry name" value="FERM_CS"/>
</dbReference>
<keyword evidence="2" id="KW-0175">Coiled coil</keyword>
<evidence type="ECO:0000259" key="3">
    <source>
        <dbReference type="PROSITE" id="PS50057"/>
    </source>
</evidence>
<feature type="non-terminal residue" evidence="4">
    <location>
        <position position="1"/>
    </location>
</feature>
<dbReference type="GO" id="GO:0005886">
    <property type="term" value="C:plasma membrane"/>
    <property type="evidence" value="ECO:0007669"/>
    <property type="project" value="TreeGrafter"/>
</dbReference>
<dbReference type="PROSITE" id="PS00660">
    <property type="entry name" value="FERM_1"/>
    <property type="match status" value="1"/>
</dbReference>
<dbReference type="Gene3D" id="1.20.80.10">
    <property type="match status" value="1"/>
</dbReference>
<sequence>MTTFQCQVRLLDDTVIERDLEKKAIGQVLFDNVCEYLNLLEKDYFGLAAWDSSNSKVWLDLSKKVQKQIISQVATFSFCVKFYPPDPSVLAEDITRYLLCLQLRADILTSRLACPSDMLAVLGSYTVQSEFGDYNPELHGNEFFSRIPLAPNQTPELEEKVAELHRTLNSMSPAEADLLFLQNAKTLDMYGVHLHPAKDASGEEVMLGVCADGLVVYEDETKTQCFLWPSVLNMSYRRNNFKAKILHSEDASESTIKFSLSSYRACKRLWRNAAEHHGFFRNHRSPDKARRVRLLLGSKFHFHGPTHAESLEASSSIERPAPEFSRSAIKRKASDSDSWAMKHLNQPEFDDLLEELGSDESWSRVQEIREEQTGGETLVYEERHETFTPDNESSQQLGGRSFRTQHSFSYLSSDADLSESTTFKLRKLEADDWFVLLAPRPYQPLKKLSLSLQSSQAEAQGEELKWIEKSSEKHIKIIKIRKENGAMTEYGEELELGPDFAGENLELDVGGSEQMMKVMRKKIELEGDGEGIQTVVMYEKRMQEGETSEQSQKHIFEQRIREMQKGDTVHELMLKSGHVMSEETIEELEERLQEVEDIGQRLLEIERMKGRLQAVEFLEQKLQEMQEVQQQAESDDWYILLEHKLMEPLAPAKHLGVETSEQELEDIELKRREQEDGGDWPLLRDHETLVISSASAGHTMDTGEQKAEIIQEWRLEERANTVRPVQMNDDWYLLLELLPQATQTMQTAEPPSASVIDSQSSWAHVEEEHITLSEETDERTIHLREAQPDLPAQREKQVDDDWFIQLDFSPKDTVIDRQSSWAHVEEERMTMSEETKWTDERTIHMRDAQQTLPARREKQVDDDWIVRLEVSPKDTVIDNQLSRAHVEVEPINLNEETKWTEKRTIHVREGQTTLPARREKQVDDDWFIQLNVPSKDTVSATVDVYNETRDEDIRLFKKEVNVIQFKEERQEVMETSHETEESHLLPFEKRVDISAKESAVVALKHPIRTEADDWFQVFGFDESYKPDVTLGSEDAAGLRYQQTVLIKGREVTFDSKPMIIKEKKVIMGGMERKLAALVHKDEDDWSILFAPAQIEKKVIAAAEGYKMEVIDDWSHLLAPVSKEIVTVHVRAEEDQRRKEELLKKQIVTEDRVKVSVIQPSVPVIPLTPADQPMTSTPTAQSIHITRPAYKEDRLKRLDITQDITKDESKVESTTIWKERRDQRDKRESIYVRHSNLMLEDSDITQEVVLKHHESVSLLKRVFMEDVPLYGPTEWDRRLSSYTPVVYPKISNGDLFTGLEL</sequence>
<dbReference type="GO" id="GO:0003779">
    <property type="term" value="F:actin binding"/>
    <property type="evidence" value="ECO:0007669"/>
    <property type="project" value="UniProtKB-KW"/>
</dbReference>
<evidence type="ECO:0000313" key="4">
    <source>
        <dbReference type="EMBL" id="KAF5904330.1"/>
    </source>
</evidence>
<dbReference type="SUPFAM" id="SSF54236">
    <property type="entry name" value="Ubiquitin-like"/>
    <property type="match status" value="1"/>
</dbReference>
<feature type="coiled-coil region" evidence="2">
    <location>
        <begin position="578"/>
        <end position="677"/>
    </location>
</feature>
<proteinExistence type="predicted"/>
<dbReference type="InterPro" id="IPR018979">
    <property type="entry name" value="FERM_N"/>
</dbReference>
<dbReference type="Pfam" id="PF09379">
    <property type="entry name" value="FERM_N"/>
    <property type="match status" value="1"/>
</dbReference>
<dbReference type="PRINTS" id="PR00661">
    <property type="entry name" value="ERMFAMILY"/>
</dbReference>
<dbReference type="FunFam" id="1.20.80.10:FF:000001">
    <property type="entry name" value="Erythrocyte membrane protein band 4.1"/>
    <property type="match status" value="1"/>
</dbReference>
<dbReference type="InterPro" id="IPR000798">
    <property type="entry name" value="Ez/rad/moesin-like"/>
</dbReference>
<dbReference type="Pfam" id="PF00373">
    <property type="entry name" value="FERM_M"/>
    <property type="match status" value="1"/>
</dbReference>
<evidence type="ECO:0000256" key="1">
    <source>
        <dbReference type="ARBA" id="ARBA00023203"/>
    </source>
</evidence>
<dbReference type="SMART" id="SM01196">
    <property type="entry name" value="FERM_C"/>
    <property type="match status" value="1"/>
</dbReference>
<dbReference type="FunFam" id="3.10.20.90:FF:000002">
    <property type="entry name" value="Erythrocyte protein band 4.1-like 3"/>
    <property type="match status" value="1"/>
</dbReference>
<dbReference type="SMART" id="SM00295">
    <property type="entry name" value="B41"/>
    <property type="match status" value="1"/>
</dbReference>
<protein>
    <recommendedName>
        <fullName evidence="3">FERM domain-containing protein</fullName>
    </recommendedName>
</protein>
<dbReference type="GO" id="GO:0030866">
    <property type="term" value="P:cortical actin cytoskeleton organization"/>
    <property type="evidence" value="ECO:0007669"/>
    <property type="project" value="InterPro"/>
</dbReference>
<gene>
    <name evidence="4" type="ORF">DAT39_005947</name>
</gene>
<organism evidence="4 5">
    <name type="scientific">Clarias magur</name>
    <name type="common">Asian catfish</name>
    <name type="synonym">Macropteronotus magur</name>
    <dbReference type="NCBI Taxonomy" id="1594786"/>
    <lineage>
        <taxon>Eukaryota</taxon>
        <taxon>Metazoa</taxon>
        <taxon>Chordata</taxon>
        <taxon>Craniata</taxon>
        <taxon>Vertebrata</taxon>
        <taxon>Euteleostomi</taxon>
        <taxon>Actinopterygii</taxon>
        <taxon>Neopterygii</taxon>
        <taxon>Teleostei</taxon>
        <taxon>Ostariophysi</taxon>
        <taxon>Siluriformes</taxon>
        <taxon>Clariidae</taxon>
        <taxon>Clarias</taxon>
    </lineage>
</organism>
<dbReference type="PROSITE" id="PS00661">
    <property type="entry name" value="FERM_2"/>
    <property type="match status" value="1"/>
</dbReference>
<dbReference type="CDD" id="cd14473">
    <property type="entry name" value="FERM_B-lobe"/>
    <property type="match status" value="1"/>
</dbReference>
<dbReference type="Gene3D" id="2.30.29.30">
    <property type="entry name" value="Pleckstrin-homology domain (PH domain)/Phosphotyrosine-binding domain (PTB)"/>
    <property type="match status" value="1"/>
</dbReference>
<dbReference type="InterPro" id="IPR011993">
    <property type="entry name" value="PH-like_dom_sf"/>
</dbReference>
<dbReference type="InterPro" id="IPR019749">
    <property type="entry name" value="Band_41_domain"/>
</dbReference>
<dbReference type="PROSITE" id="PS50057">
    <property type="entry name" value="FERM_3"/>
    <property type="match status" value="1"/>
</dbReference>
<dbReference type="SMART" id="SM01195">
    <property type="entry name" value="FA"/>
    <property type="match status" value="1"/>
</dbReference>